<feature type="domain" description="Alpha/beta hydrolase fold-3" evidence="2">
    <location>
        <begin position="102"/>
        <end position="272"/>
    </location>
</feature>
<dbReference type="Proteomes" id="UP000476511">
    <property type="component" value="Unassembled WGS sequence"/>
</dbReference>
<dbReference type="InterPro" id="IPR029058">
    <property type="entry name" value="AB_hydrolase_fold"/>
</dbReference>
<organism evidence="3 4">
    <name type="scientific">Agromyces kandeliae</name>
    <dbReference type="NCBI Taxonomy" id="2666141"/>
    <lineage>
        <taxon>Bacteria</taxon>
        <taxon>Bacillati</taxon>
        <taxon>Actinomycetota</taxon>
        <taxon>Actinomycetes</taxon>
        <taxon>Micrococcales</taxon>
        <taxon>Microbacteriaceae</taxon>
        <taxon>Agromyces</taxon>
    </lineage>
</organism>
<dbReference type="PANTHER" id="PTHR48081">
    <property type="entry name" value="AB HYDROLASE SUPERFAMILY PROTEIN C4A8.06C"/>
    <property type="match status" value="1"/>
</dbReference>
<evidence type="ECO:0000313" key="3">
    <source>
        <dbReference type="EMBL" id="MRX45234.1"/>
    </source>
</evidence>
<dbReference type="InterPro" id="IPR013094">
    <property type="entry name" value="AB_hydrolase_3"/>
</dbReference>
<dbReference type="Gene3D" id="3.40.50.1820">
    <property type="entry name" value="alpha/beta hydrolase"/>
    <property type="match status" value="1"/>
</dbReference>
<dbReference type="InterPro" id="IPR050300">
    <property type="entry name" value="GDXG_lipolytic_enzyme"/>
</dbReference>
<keyword evidence="4" id="KW-1185">Reference proteome</keyword>
<accession>A0A6L5R6S1</accession>
<evidence type="ECO:0000259" key="2">
    <source>
        <dbReference type="Pfam" id="PF07859"/>
    </source>
</evidence>
<dbReference type="GO" id="GO:0016787">
    <property type="term" value="F:hydrolase activity"/>
    <property type="evidence" value="ECO:0007669"/>
    <property type="project" value="UniProtKB-KW"/>
</dbReference>
<name>A0A6L5R6S1_9MICO</name>
<gene>
    <name evidence="3" type="ORF">GJR97_16085</name>
</gene>
<dbReference type="EMBL" id="WKJD01000021">
    <property type="protein sequence ID" value="MRX45234.1"/>
    <property type="molecule type" value="Genomic_DNA"/>
</dbReference>
<dbReference type="RefSeq" id="WP_154347793.1">
    <property type="nucleotide sequence ID" value="NZ_WKJD01000021.1"/>
</dbReference>
<reference evidence="3 4" key="1">
    <citation type="submission" date="2019-11" db="EMBL/GenBank/DDBJ databases">
        <title>Agromyces kandeliae sp. nov., isolated from mangrove soil.</title>
        <authorList>
            <person name="Wang R."/>
        </authorList>
    </citation>
    <scope>NUCLEOTIDE SEQUENCE [LARGE SCALE GENOMIC DNA]</scope>
    <source>
        <strain evidence="3 4">Q22</strain>
    </source>
</reference>
<protein>
    <submittedName>
        <fullName evidence="3">Alpha/beta hydrolase fold domain-containing protein</fullName>
    </submittedName>
</protein>
<evidence type="ECO:0000313" key="4">
    <source>
        <dbReference type="Proteomes" id="UP000476511"/>
    </source>
</evidence>
<dbReference type="Pfam" id="PF07859">
    <property type="entry name" value="Abhydrolase_3"/>
    <property type="match status" value="2"/>
</dbReference>
<dbReference type="PANTHER" id="PTHR48081:SF8">
    <property type="entry name" value="ALPHA_BETA HYDROLASE FOLD-3 DOMAIN-CONTAINING PROTEIN-RELATED"/>
    <property type="match status" value="1"/>
</dbReference>
<proteinExistence type="predicted"/>
<feature type="domain" description="Alpha/beta hydrolase fold-3" evidence="2">
    <location>
        <begin position="30"/>
        <end position="75"/>
    </location>
</feature>
<dbReference type="SUPFAM" id="SSF53474">
    <property type="entry name" value="alpha/beta-Hydrolases"/>
    <property type="match status" value="1"/>
</dbReference>
<evidence type="ECO:0000256" key="1">
    <source>
        <dbReference type="ARBA" id="ARBA00022801"/>
    </source>
</evidence>
<comment type="caution">
    <text evidence="3">The sequence shown here is derived from an EMBL/GenBank/DDBJ whole genome shotgun (WGS) entry which is preliminary data.</text>
</comment>
<sequence length="297" mass="31009">MATQDHALRANGFDFSVRTYPADAPTGAALVWLHGGAFMGGTVSMPEADQVGARLSALGITVVSVEYTLGPRHALAGPPLPEDGGPGATEEMRAAAIASRRPRSPYPTASLQTVEAFEWTRRMAPEWGADPDRVCLGGASAGGNLSAGAAVRLRDAGGPGPRGLILVYPTLHASLPEPDPELRAFLVDLSPGRDFSPDHVASITETYLAGASPDEVYAFPGGHDMRGMPPTLIVNAERDRLRSSGEAFASDLALAGVDVSVVRERDAIHGFLNTVGDPAGERTLARMAAFVSDSRAS</sequence>
<dbReference type="AlphaFoldDB" id="A0A6L5R6S1"/>
<keyword evidence="1 3" id="KW-0378">Hydrolase</keyword>